<dbReference type="SUPFAM" id="SSF46689">
    <property type="entry name" value="Homeodomain-like"/>
    <property type="match status" value="1"/>
</dbReference>
<dbReference type="Pfam" id="PF13936">
    <property type="entry name" value="HTH_38"/>
    <property type="match status" value="1"/>
</dbReference>
<dbReference type="GO" id="GO:0004803">
    <property type="term" value="F:transposase activity"/>
    <property type="evidence" value="ECO:0007669"/>
    <property type="project" value="InterPro"/>
</dbReference>
<comment type="caution">
    <text evidence="4">The sequence shown here is derived from an EMBL/GenBank/DDBJ whole genome shotgun (WGS) entry which is preliminary data.</text>
</comment>
<keyword evidence="5" id="KW-1185">Reference proteome</keyword>
<evidence type="ECO:0000313" key="4">
    <source>
        <dbReference type="EMBL" id="MBA5244678.1"/>
    </source>
</evidence>
<dbReference type="Gene3D" id="3.30.420.10">
    <property type="entry name" value="Ribonuclease H-like superfamily/Ribonuclease H"/>
    <property type="match status" value="1"/>
</dbReference>
<dbReference type="GO" id="GO:0006313">
    <property type="term" value="P:DNA transposition"/>
    <property type="evidence" value="ECO:0007669"/>
    <property type="project" value="InterPro"/>
</dbReference>
<dbReference type="GO" id="GO:0005829">
    <property type="term" value="C:cytosol"/>
    <property type="evidence" value="ECO:0007669"/>
    <property type="project" value="TreeGrafter"/>
</dbReference>
<dbReference type="EMBL" id="JACDTZ010000001">
    <property type="protein sequence ID" value="MBA5244678.1"/>
    <property type="molecule type" value="Genomic_DNA"/>
</dbReference>
<evidence type="ECO:0000313" key="5">
    <source>
        <dbReference type="Proteomes" id="UP000523682"/>
    </source>
</evidence>
<dbReference type="NCBIfam" id="NF033563">
    <property type="entry name" value="transpos_IS30"/>
    <property type="match status" value="1"/>
</dbReference>
<organism evidence="4 5">
    <name type="scientific">Corynebacterium haemomassiliense</name>
    <dbReference type="NCBI Taxonomy" id="2754726"/>
    <lineage>
        <taxon>Bacteria</taxon>
        <taxon>Bacillati</taxon>
        <taxon>Actinomycetota</taxon>
        <taxon>Actinomycetes</taxon>
        <taxon>Mycobacteriales</taxon>
        <taxon>Corynebacteriaceae</taxon>
        <taxon>Corynebacterium</taxon>
    </lineage>
</organism>
<accession>A0A7W2EBG9</accession>
<protein>
    <submittedName>
        <fullName evidence="4">IS30 family transposase</fullName>
    </submittedName>
</protein>
<dbReference type="InterPro" id="IPR053392">
    <property type="entry name" value="Transposase_IS30-like"/>
</dbReference>
<dbReference type="Proteomes" id="UP000523682">
    <property type="component" value="Unassembled WGS sequence"/>
</dbReference>
<dbReference type="AlphaFoldDB" id="A0A7W2EBG9"/>
<dbReference type="InterPro" id="IPR025246">
    <property type="entry name" value="IS30-like_HTH"/>
</dbReference>
<dbReference type="PROSITE" id="PS50994">
    <property type="entry name" value="INTEGRASE"/>
    <property type="match status" value="1"/>
</dbReference>
<dbReference type="InterPro" id="IPR036388">
    <property type="entry name" value="WH-like_DNA-bd_sf"/>
</dbReference>
<dbReference type="InterPro" id="IPR012337">
    <property type="entry name" value="RNaseH-like_sf"/>
</dbReference>
<gene>
    <name evidence="4" type="ORF">H0193_07625</name>
</gene>
<dbReference type="InterPro" id="IPR051917">
    <property type="entry name" value="Transposase-Integrase"/>
</dbReference>
<reference evidence="4 5" key="1">
    <citation type="submission" date="2020-07" db="EMBL/GenBank/DDBJ databases">
        <title>Draft genome and description of Corynebacterium haemomassiliense strain Marseile-Q3615 sp. nov.</title>
        <authorList>
            <person name="Boxberger M."/>
            <person name="La Scola B."/>
        </authorList>
    </citation>
    <scope>NUCLEOTIDE SEQUENCE [LARGE SCALE GENOMIC DNA]</scope>
    <source>
        <strain evidence="4 5">Marseille-Q3615</strain>
    </source>
</reference>
<feature type="region of interest" description="Disordered" evidence="2">
    <location>
        <begin position="160"/>
        <end position="206"/>
    </location>
</feature>
<dbReference type="Pfam" id="PF01527">
    <property type="entry name" value="HTH_Tnp_1"/>
    <property type="match status" value="1"/>
</dbReference>
<feature type="domain" description="Integrase catalytic" evidence="3">
    <location>
        <begin position="401"/>
        <end position="556"/>
    </location>
</feature>
<sequence>MRHLDLEVVVAGRWTPKDVKAASVARLVAGDDVGEIARDAGVAEATVYEWVKQAGALSPKKALARARDQLIGDAVALVMSGMSVPDVAATLGTSPGVLYPRLAKVGVLTELQKKPRITPQQKEDAVARVLDGEPVKRVADAYGMSTNSVYRWVQQARQEKAGGNRDGVQPANTPEACTVKPPAHSKVDSVPAPMKTQAGSAPADHAEDRVNVGRGVQLSFEDRLTIQHGCSQGLSARQIATLLGRHHSVISREIARNGWEIIDDDSGEVKVFYNARRAHTGAQARACRPKVRKLDDNPVLRAVVVECLARRWSPGRISVWLQHAFADDESMRISHEAIYSALYIQGKGSLRAELEAVMKTQDVLIRGGKRRKTRPRNAGLLTGKPWIKGAEITKRSPEADDRAIPGHWEGDLVIGKGGKSALITLVERTSRYTLLGHLPTEHTSMTVIATIQQMVKDLNAEQLKTITWDQGVEMAETARVRIKDGCEVYFCDPHSPWQRPTNENTNGEIRRRFYKKGTDFAEVTPEHVAWVQNELNDTPRQVLGGATPREILEQIFKRGALTA</sequence>
<dbReference type="Pfam" id="PF00665">
    <property type="entry name" value="rve"/>
    <property type="match status" value="1"/>
</dbReference>
<dbReference type="PANTHER" id="PTHR10948:SF23">
    <property type="entry name" value="TRANSPOSASE INSI FOR INSERTION SEQUENCE ELEMENT IS30A-RELATED"/>
    <property type="match status" value="1"/>
</dbReference>
<dbReference type="GO" id="GO:0003677">
    <property type="term" value="F:DNA binding"/>
    <property type="evidence" value="ECO:0007669"/>
    <property type="project" value="InterPro"/>
</dbReference>
<dbReference type="Gene3D" id="1.10.10.10">
    <property type="entry name" value="Winged helix-like DNA-binding domain superfamily/Winged helix DNA-binding domain"/>
    <property type="match status" value="2"/>
</dbReference>
<dbReference type="InterPro" id="IPR001584">
    <property type="entry name" value="Integrase_cat-core"/>
</dbReference>
<dbReference type="GO" id="GO:0015074">
    <property type="term" value="P:DNA integration"/>
    <property type="evidence" value="ECO:0007669"/>
    <property type="project" value="InterPro"/>
</dbReference>
<name>A0A7W2EBG9_9CORY</name>
<evidence type="ECO:0000256" key="1">
    <source>
        <dbReference type="ARBA" id="ARBA00023172"/>
    </source>
</evidence>
<proteinExistence type="predicted"/>
<dbReference type="InterPro" id="IPR036397">
    <property type="entry name" value="RNaseH_sf"/>
</dbReference>
<dbReference type="InterPro" id="IPR002514">
    <property type="entry name" value="Transposase_8"/>
</dbReference>
<dbReference type="SUPFAM" id="SSF53098">
    <property type="entry name" value="Ribonuclease H-like"/>
    <property type="match status" value="1"/>
</dbReference>
<dbReference type="PANTHER" id="PTHR10948">
    <property type="entry name" value="TRANSPOSASE"/>
    <property type="match status" value="1"/>
</dbReference>
<evidence type="ECO:0000256" key="2">
    <source>
        <dbReference type="SAM" id="MobiDB-lite"/>
    </source>
</evidence>
<keyword evidence="1" id="KW-0233">DNA recombination</keyword>
<dbReference type="InterPro" id="IPR009057">
    <property type="entry name" value="Homeodomain-like_sf"/>
</dbReference>
<evidence type="ECO:0000259" key="3">
    <source>
        <dbReference type="PROSITE" id="PS50994"/>
    </source>
</evidence>